<comment type="catalytic activity">
    <reaction evidence="7">
        <text>12-hexadecanoyloxy-octadecanoate + H2O = 12-hydroxyoctadecanoate + hexadecanoate + H(+)</text>
        <dbReference type="Rhea" id="RHEA:52056"/>
        <dbReference type="ChEBI" id="CHEBI:7896"/>
        <dbReference type="ChEBI" id="CHEBI:15377"/>
        <dbReference type="ChEBI" id="CHEBI:15378"/>
        <dbReference type="ChEBI" id="CHEBI:83677"/>
        <dbReference type="ChEBI" id="CHEBI:84201"/>
    </reaction>
    <physiologicalReaction direction="left-to-right" evidence="7">
        <dbReference type="Rhea" id="RHEA:52057"/>
    </physiologicalReaction>
</comment>
<evidence type="ECO:0000256" key="7">
    <source>
        <dbReference type="ARBA" id="ARBA00047368"/>
    </source>
</evidence>
<dbReference type="Proteomes" id="UP001461498">
    <property type="component" value="Unassembled WGS sequence"/>
</dbReference>
<comment type="catalytic activity">
    <reaction evidence="14">
        <text>13-(9Z-octadecenoyloxy)-octadecanoate + H2O = 13-hydroxy-octadecanoate + (9Z)-octadecenoate + H(+)</text>
        <dbReference type="Rhea" id="RHEA:52064"/>
        <dbReference type="ChEBI" id="CHEBI:15377"/>
        <dbReference type="ChEBI" id="CHEBI:15378"/>
        <dbReference type="ChEBI" id="CHEBI:30823"/>
        <dbReference type="ChEBI" id="CHEBI:136303"/>
        <dbReference type="ChEBI" id="CHEBI:136304"/>
    </reaction>
    <physiologicalReaction direction="left-to-right" evidence="14">
        <dbReference type="Rhea" id="RHEA:52065"/>
    </physiologicalReaction>
</comment>
<dbReference type="GO" id="GO:0012505">
    <property type="term" value="C:endomembrane system"/>
    <property type="evidence" value="ECO:0007669"/>
    <property type="project" value="UniProtKB-SubCell"/>
</dbReference>
<evidence type="ECO:0000256" key="6">
    <source>
        <dbReference type="ARBA" id="ARBA00023136"/>
    </source>
</evidence>
<evidence type="ECO:0000256" key="8">
    <source>
        <dbReference type="ARBA" id="ARBA00047427"/>
    </source>
</evidence>
<comment type="catalytic activity">
    <reaction evidence="12">
        <text>9-(9Z-octadecenoyloxy)-octadecanoate + H2O = 9-hydroxy-octadecanoate + (9Z)-octadecenoate + H(+)</text>
        <dbReference type="Rhea" id="RHEA:52048"/>
        <dbReference type="ChEBI" id="CHEBI:15377"/>
        <dbReference type="ChEBI" id="CHEBI:15378"/>
        <dbReference type="ChEBI" id="CHEBI:30823"/>
        <dbReference type="ChEBI" id="CHEBI:136282"/>
        <dbReference type="ChEBI" id="CHEBI:136286"/>
    </reaction>
    <physiologicalReaction direction="left-to-right" evidence="12">
        <dbReference type="Rhea" id="RHEA:52049"/>
    </physiologicalReaction>
</comment>
<feature type="transmembrane region" description="Helical" evidence="17">
    <location>
        <begin position="103"/>
        <end position="124"/>
    </location>
</feature>
<proteinExistence type="inferred from homology"/>
<evidence type="ECO:0000256" key="13">
    <source>
        <dbReference type="ARBA" id="ARBA00049221"/>
    </source>
</evidence>
<evidence type="ECO:0000256" key="16">
    <source>
        <dbReference type="ARBA" id="ARBA00049428"/>
    </source>
</evidence>
<evidence type="ECO:0000256" key="1">
    <source>
        <dbReference type="ARBA" id="ARBA00000923"/>
    </source>
</evidence>
<comment type="caution">
    <text evidence="18">The sequence shown here is derived from an EMBL/GenBank/DDBJ whole genome shotgun (WGS) entry which is preliminary data.</text>
</comment>
<name>A0AAW1DS47_9HEMI</name>
<comment type="similarity">
    <text evidence="3">Belongs to the AIG1 family.</text>
</comment>
<evidence type="ECO:0000313" key="18">
    <source>
        <dbReference type="EMBL" id="KAK9511410.1"/>
    </source>
</evidence>
<evidence type="ECO:0000256" key="15">
    <source>
        <dbReference type="ARBA" id="ARBA00049322"/>
    </source>
</evidence>
<evidence type="ECO:0000256" key="5">
    <source>
        <dbReference type="ARBA" id="ARBA00022989"/>
    </source>
</evidence>
<feature type="transmembrane region" description="Helical" evidence="17">
    <location>
        <begin position="21"/>
        <end position="38"/>
    </location>
</feature>
<sequence length="252" mass="29629">MAILGNNKSMLTIIKRMLHTSVSLLNLSTAVWALYLPYSVPEKYLHHELMVHMWPLRWYFLSLWVGAFQFIYFGIYSAIDVVEIYGKRSVYHKILDYLHNIGSYLLFTLVFPLSLLTSILFWFFYLWDREIIYPTECDDFIPPFFNHVLHTTPVPLTIIYMLLSNKNEPSISLTLPGLTAFLSIYAYFFFNIRLTQGVWVYVVLHKITEEQLHYLLSFAVIAPFVFFFLGYKLNSLKRVLYKHGATFALSSN</sequence>
<accession>A0AAW1DS47</accession>
<keyword evidence="6 17" id="KW-0472">Membrane</keyword>
<comment type="catalytic activity">
    <reaction evidence="15">
        <text>13-(9Z-hexadecenoyloxy)-octadecanoate + H2O = 13-hydroxy-octadecanoate + (9Z)-hexadecenoate + H(+)</text>
        <dbReference type="Rhea" id="RHEA:52076"/>
        <dbReference type="ChEBI" id="CHEBI:15377"/>
        <dbReference type="ChEBI" id="CHEBI:15378"/>
        <dbReference type="ChEBI" id="CHEBI:32372"/>
        <dbReference type="ChEBI" id="CHEBI:136304"/>
        <dbReference type="ChEBI" id="CHEBI:136315"/>
    </reaction>
    <physiologicalReaction direction="left-to-right" evidence="15">
        <dbReference type="Rhea" id="RHEA:52077"/>
    </physiologicalReaction>
</comment>
<keyword evidence="19" id="KW-1185">Reference proteome</keyword>
<comment type="catalytic activity">
    <reaction evidence="13">
        <text>9-octadecanoyloxy-octadecanoate + H2O = 9-hydroxy-octadecanoate + octadecanoate + H(+)</text>
        <dbReference type="Rhea" id="RHEA:52096"/>
        <dbReference type="ChEBI" id="CHEBI:15377"/>
        <dbReference type="ChEBI" id="CHEBI:15378"/>
        <dbReference type="ChEBI" id="CHEBI:25629"/>
        <dbReference type="ChEBI" id="CHEBI:136286"/>
        <dbReference type="ChEBI" id="CHEBI:136373"/>
    </reaction>
    <physiologicalReaction direction="left-to-right" evidence="13">
        <dbReference type="Rhea" id="RHEA:52097"/>
    </physiologicalReaction>
</comment>
<dbReference type="PANTHER" id="PTHR10989:SF16">
    <property type="entry name" value="AT02829P-RELATED"/>
    <property type="match status" value="1"/>
</dbReference>
<evidence type="ECO:0000313" key="19">
    <source>
        <dbReference type="Proteomes" id="UP001461498"/>
    </source>
</evidence>
<comment type="subcellular location">
    <subcellularLocation>
        <location evidence="2">Endomembrane system</location>
        <topology evidence="2">Multi-pass membrane protein</topology>
    </subcellularLocation>
</comment>
<evidence type="ECO:0000256" key="17">
    <source>
        <dbReference type="SAM" id="Phobius"/>
    </source>
</evidence>
<keyword evidence="4 17" id="KW-0812">Transmembrane</keyword>
<reference evidence="18 19" key="1">
    <citation type="submission" date="2022-12" db="EMBL/GenBank/DDBJ databases">
        <title>Chromosome-level genome assembly of true bugs.</title>
        <authorList>
            <person name="Ma L."/>
            <person name="Li H."/>
        </authorList>
    </citation>
    <scope>NUCLEOTIDE SEQUENCE [LARGE SCALE GENOMIC DNA]</scope>
    <source>
        <strain evidence="18">Lab_2022b</strain>
    </source>
</reference>
<evidence type="ECO:0000256" key="3">
    <source>
        <dbReference type="ARBA" id="ARBA00009300"/>
    </source>
</evidence>
<dbReference type="PANTHER" id="PTHR10989">
    <property type="entry name" value="ANDROGEN-INDUCED PROTEIN 1-RELATED"/>
    <property type="match status" value="1"/>
</dbReference>
<organism evidence="18 19">
    <name type="scientific">Rhynocoris fuscipes</name>
    <dbReference type="NCBI Taxonomy" id="488301"/>
    <lineage>
        <taxon>Eukaryota</taxon>
        <taxon>Metazoa</taxon>
        <taxon>Ecdysozoa</taxon>
        <taxon>Arthropoda</taxon>
        <taxon>Hexapoda</taxon>
        <taxon>Insecta</taxon>
        <taxon>Pterygota</taxon>
        <taxon>Neoptera</taxon>
        <taxon>Paraneoptera</taxon>
        <taxon>Hemiptera</taxon>
        <taxon>Heteroptera</taxon>
        <taxon>Panheteroptera</taxon>
        <taxon>Cimicomorpha</taxon>
        <taxon>Reduviidae</taxon>
        <taxon>Harpactorinae</taxon>
        <taxon>Harpactorini</taxon>
        <taxon>Rhynocoris</taxon>
    </lineage>
</organism>
<feature type="transmembrane region" description="Helical" evidence="17">
    <location>
        <begin position="58"/>
        <end position="82"/>
    </location>
</feature>
<comment type="catalytic activity">
    <reaction evidence="10">
        <text>12-octadecanoyloxy-octadecanoate + H2O = 12-hydroxyoctadecanoate + octadecanoate + H(+)</text>
        <dbReference type="Rhea" id="RHEA:52080"/>
        <dbReference type="ChEBI" id="CHEBI:15377"/>
        <dbReference type="ChEBI" id="CHEBI:15378"/>
        <dbReference type="ChEBI" id="CHEBI:25629"/>
        <dbReference type="ChEBI" id="CHEBI:84201"/>
        <dbReference type="ChEBI" id="CHEBI:136330"/>
    </reaction>
    <physiologicalReaction direction="left-to-right" evidence="10">
        <dbReference type="Rhea" id="RHEA:52081"/>
    </physiologicalReaction>
</comment>
<comment type="catalytic activity">
    <reaction evidence="16">
        <text>12-(9Z-hexadecenoyloxy)-octadecanoate + H2O = 12-hydroxyoctadecanoate + (9Z)-hexadecenoate + H(+)</text>
        <dbReference type="Rhea" id="RHEA:52072"/>
        <dbReference type="ChEBI" id="CHEBI:15377"/>
        <dbReference type="ChEBI" id="CHEBI:15378"/>
        <dbReference type="ChEBI" id="CHEBI:32372"/>
        <dbReference type="ChEBI" id="CHEBI:84201"/>
        <dbReference type="ChEBI" id="CHEBI:136312"/>
    </reaction>
    <physiologicalReaction direction="left-to-right" evidence="16">
        <dbReference type="Rhea" id="RHEA:52073"/>
    </physiologicalReaction>
</comment>
<comment type="catalytic activity">
    <reaction evidence="9">
        <text>9-hexadecanoyloxy-octadecanoate + H2O = 9-hydroxy-octadecanoate + hexadecanoate + H(+)</text>
        <dbReference type="Rhea" id="RHEA:52052"/>
        <dbReference type="ChEBI" id="CHEBI:7896"/>
        <dbReference type="ChEBI" id="CHEBI:15377"/>
        <dbReference type="ChEBI" id="CHEBI:15378"/>
        <dbReference type="ChEBI" id="CHEBI:83670"/>
        <dbReference type="ChEBI" id="CHEBI:136286"/>
    </reaction>
    <physiologicalReaction direction="left-to-right" evidence="9">
        <dbReference type="Rhea" id="RHEA:52053"/>
    </physiologicalReaction>
</comment>
<dbReference type="AlphaFoldDB" id="A0AAW1DS47"/>
<evidence type="ECO:0000256" key="9">
    <source>
        <dbReference type="ARBA" id="ARBA00047863"/>
    </source>
</evidence>
<comment type="catalytic activity">
    <reaction evidence="8">
        <text>13-octadecanoyloxy-octadecanoate + H2O = 13-hydroxy-octadecanoate + octadecanoate + H(+)</text>
        <dbReference type="Rhea" id="RHEA:52084"/>
        <dbReference type="ChEBI" id="CHEBI:15377"/>
        <dbReference type="ChEBI" id="CHEBI:15378"/>
        <dbReference type="ChEBI" id="CHEBI:25629"/>
        <dbReference type="ChEBI" id="CHEBI:136304"/>
        <dbReference type="ChEBI" id="CHEBI:136335"/>
    </reaction>
    <physiologicalReaction direction="left-to-right" evidence="8">
        <dbReference type="Rhea" id="RHEA:52085"/>
    </physiologicalReaction>
</comment>
<evidence type="ECO:0000256" key="12">
    <source>
        <dbReference type="ARBA" id="ARBA00048800"/>
    </source>
</evidence>
<protein>
    <recommendedName>
        <fullName evidence="20">Androgen-dependent TFPI-regulating protein</fullName>
    </recommendedName>
</protein>
<evidence type="ECO:0000256" key="10">
    <source>
        <dbReference type="ARBA" id="ARBA00048680"/>
    </source>
</evidence>
<dbReference type="GO" id="GO:0016020">
    <property type="term" value="C:membrane"/>
    <property type="evidence" value="ECO:0007669"/>
    <property type="project" value="InterPro"/>
</dbReference>
<evidence type="ECO:0000256" key="2">
    <source>
        <dbReference type="ARBA" id="ARBA00004127"/>
    </source>
</evidence>
<keyword evidence="5 17" id="KW-1133">Transmembrane helix</keyword>
<evidence type="ECO:0008006" key="20">
    <source>
        <dbReference type="Google" id="ProtNLM"/>
    </source>
</evidence>
<feature type="transmembrane region" description="Helical" evidence="17">
    <location>
        <begin position="175"/>
        <end position="192"/>
    </location>
</feature>
<dbReference type="InterPro" id="IPR006838">
    <property type="entry name" value="ADTRP_AIG1"/>
</dbReference>
<evidence type="ECO:0000256" key="14">
    <source>
        <dbReference type="ARBA" id="ARBA00049296"/>
    </source>
</evidence>
<dbReference type="EMBL" id="JAPXFL010000001">
    <property type="protein sequence ID" value="KAK9511410.1"/>
    <property type="molecule type" value="Genomic_DNA"/>
</dbReference>
<feature type="transmembrane region" description="Helical" evidence="17">
    <location>
        <begin position="212"/>
        <end position="231"/>
    </location>
</feature>
<comment type="catalytic activity">
    <reaction evidence="1">
        <text>9-(9Z-hexadecenoyloxy)-octadecanoate + H2O = (9Z)-hexadecenoate + 9-hydroxy-octadecanoate + H(+)</text>
        <dbReference type="Rhea" id="RHEA:52068"/>
        <dbReference type="ChEBI" id="CHEBI:15377"/>
        <dbReference type="ChEBI" id="CHEBI:15378"/>
        <dbReference type="ChEBI" id="CHEBI:32372"/>
        <dbReference type="ChEBI" id="CHEBI:136286"/>
        <dbReference type="ChEBI" id="CHEBI:136309"/>
    </reaction>
    <physiologicalReaction direction="left-to-right" evidence="1">
        <dbReference type="Rhea" id="RHEA:52069"/>
    </physiologicalReaction>
</comment>
<gene>
    <name evidence="18" type="ORF">O3M35_000071</name>
</gene>
<comment type="catalytic activity">
    <reaction evidence="11">
        <text>12-(9Z-octadecenoyloxy)-octadecanoate + H2O = 12-hydroxyoctadecanoate + (9Z)-octadecenoate + H(+)</text>
        <dbReference type="Rhea" id="RHEA:52060"/>
        <dbReference type="ChEBI" id="CHEBI:15377"/>
        <dbReference type="ChEBI" id="CHEBI:15378"/>
        <dbReference type="ChEBI" id="CHEBI:30823"/>
        <dbReference type="ChEBI" id="CHEBI:84201"/>
        <dbReference type="ChEBI" id="CHEBI:136302"/>
    </reaction>
    <physiologicalReaction direction="left-to-right" evidence="11">
        <dbReference type="Rhea" id="RHEA:52061"/>
    </physiologicalReaction>
</comment>
<evidence type="ECO:0000256" key="4">
    <source>
        <dbReference type="ARBA" id="ARBA00022692"/>
    </source>
</evidence>
<dbReference type="Pfam" id="PF04750">
    <property type="entry name" value="Far-17a_AIG1"/>
    <property type="match status" value="1"/>
</dbReference>
<evidence type="ECO:0000256" key="11">
    <source>
        <dbReference type="ARBA" id="ARBA00048701"/>
    </source>
</evidence>